<organism evidence="2 3">
    <name type="scientific">Lentzea kristufekii</name>
    <dbReference type="NCBI Taxonomy" id="3095430"/>
    <lineage>
        <taxon>Bacteria</taxon>
        <taxon>Bacillati</taxon>
        <taxon>Actinomycetota</taxon>
        <taxon>Actinomycetes</taxon>
        <taxon>Pseudonocardiales</taxon>
        <taxon>Pseudonocardiaceae</taxon>
        <taxon>Lentzea</taxon>
    </lineage>
</organism>
<gene>
    <name evidence="2" type="ORF">SK571_11175</name>
</gene>
<dbReference type="Proteomes" id="UP001271792">
    <property type="component" value="Unassembled WGS sequence"/>
</dbReference>
<reference evidence="2 3" key="2">
    <citation type="submission" date="2023-11" db="EMBL/GenBank/DDBJ databases">
        <authorList>
            <person name="Lara A.C."/>
            <person name="Chronakova A."/>
        </authorList>
    </citation>
    <scope>NUCLEOTIDE SEQUENCE [LARGE SCALE GENOMIC DNA]</scope>
    <source>
        <strain evidence="2 3">BCCO 10_0798</strain>
    </source>
</reference>
<dbReference type="EMBL" id="JAXAVV010000004">
    <property type="protein sequence ID" value="MDX8049943.1"/>
    <property type="molecule type" value="Genomic_DNA"/>
</dbReference>
<evidence type="ECO:0000259" key="1">
    <source>
        <dbReference type="Pfam" id="PF00571"/>
    </source>
</evidence>
<comment type="caution">
    <text evidence="2">The sequence shown here is derived from an EMBL/GenBank/DDBJ whole genome shotgun (WGS) entry which is preliminary data.</text>
</comment>
<keyword evidence="3" id="KW-1185">Reference proteome</keyword>
<dbReference type="RefSeq" id="WP_319983959.1">
    <property type="nucleotide sequence ID" value="NZ_JAXAVV010000004.1"/>
</dbReference>
<dbReference type="Gene3D" id="3.10.580.10">
    <property type="entry name" value="CBS-domain"/>
    <property type="match status" value="1"/>
</dbReference>
<feature type="domain" description="CBS" evidence="1">
    <location>
        <begin position="19"/>
        <end position="67"/>
    </location>
</feature>
<dbReference type="CDD" id="cd02205">
    <property type="entry name" value="CBS_pair_SF"/>
    <property type="match status" value="1"/>
</dbReference>
<dbReference type="Pfam" id="PF00571">
    <property type="entry name" value="CBS"/>
    <property type="match status" value="2"/>
</dbReference>
<protein>
    <submittedName>
        <fullName evidence="2">CBS domain-containing protein</fullName>
    </submittedName>
</protein>
<sequence length="154" mass="16585">MHALTLQHVPPELIGRTAGDVLVRQPKTLPVDITVDQARACFTDDHVHLLLLTESGRLVGTLLRTDLGDNLDGTDLALLHSRMVDRTTAPTTPAEQSLTLLRRSGQRRLAVIDDNGTLLGMLCLKRSLTGFCSDADVAARAAERAVRTNGAARG</sequence>
<reference evidence="2 3" key="1">
    <citation type="submission" date="2023-11" db="EMBL/GenBank/DDBJ databases">
        <title>Lentzea sokolovensis, sp. nov., Lentzea kristufkii, sp. nov., and Lentzea miocenensis, sp. nov., rare actinobacteria from Sokolov Coal Basin, Miocene lacustrine sediment, Czech Republic.</title>
        <authorList>
            <person name="Lara A."/>
            <person name="Kotroba L."/>
            <person name="Nouioui I."/>
            <person name="Neumann-Schaal M."/>
            <person name="Mast Y."/>
            <person name="Chronakova A."/>
        </authorList>
    </citation>
    <scope>NUCLEOTIDE SEQUENCE [LARGE SCALE GENOMIC DNA]</scope>
    <source>
        <strain evidence="2 3">BCCO 10_0798</strain>
    </source>
</reference>
<evidence type="ECO:0000313" key="2">
    <source>
        <dbReference type="EMBL" id="MDX8049943.1"/>
    </source>
</evidence>
<dbReference type="InterPro" id="IPR046342">
    <property type="entry name" value="CBS_dom_sf"/>
</dbReference>
<evidence type="ECO:0000313" key="3">
    <source>
        <dbReference type="Proteomes" id="UP001271792"/>
    </source>
</evidence>
<proteinExistence type="predicted"/>
<dbReference type="InterPro" id="IPR000644">
    <property type="entry name" value="CBS_dom"/>
</dbReference>
<dbReference type="SUPFAM" id="SSF54631">
    <property type="entry name" value="CBS-domain pair"/>
    <property type="match status" value="1"/>
</dbReference>
<feature type="domain" description="CBS" evidence="1">
    <location>
        <begin position="88"/>
        <end position="124"/>
    </location>
</feature>
<name>A0ABU4TNT5_9PSEU</name>
<accession>A0ABU4TNT5</accession>